<feature type="transmembrane region" description="Helical" evidence="9">
    <location>
        <begin position="144"/>
        <end position="165"/>
    </location>
</feature>
<feature type="transmembrane region" description="Helical" evidence="9">
    <location>
        <begin position="172"/>
        <end position="195"/>
    </location>
</feature>
<evidence type="ECO:0000256" key="1">
    <source>
        <dbReference type="ARBA" id="ARBA00004651"/>
    </source>
</evidence>
<evidence type="ECO:0000313" key="12">
    <source>
        <dbReference type="EMBL" id="GAA1665043.1"/>
    </source>
</evidence>
<reference evidence="12 13" key="1">
    <citation type="journal article" date="2019" name="Int. J. Syst. Evol. Microbiol.">
        <title>The Global Catalogue of Microorganisms (GCM) 10K type strain sequencing project: providing services to taxonomists for standard genome sequencing and annotation.</title>
        <authorList>
            <consortium name="The Broad Institute Genomics Platform"/>
            <consortium name="The Broad Institute Genome Sequencing Center for Infectious Disease"/>
            <person name="Wu L."/>
            <person name="Ma J."/>
        </authorList>
    </citation>
    <scope>NUCLEOTIDE SEQUENCE [LARGE SCALE GENOMIC DNA]</scope>
    <source>
        <strain evidence="12 13">JCM 14718</strain>
    </source>
</reference>
<dbReference type="SUPFAM" id="SSF82866">
    <property type="entry name" value="Multidrug efflux transporter AcrB transmembrane domain"/>
    <property type="match status" value="1"/>
</dbReference>
<protein>
    <recommendedName>
        <fullName evidence="9">Protein-export membrane protein SecF</fullName>
    </recommendedName>
</protein>
<sequence length="402" mass="42013">MPSIAQRLYRGEAGIDFIGRRKTWYLISLAILVIALLSFLIRGFHFGIDFQGGVSFEIPASAASSSAVAEAAVTSAKTSTGLRAHVVSTQTLSSATGQKSYLVRIDPMGEDQANEIATQVANTLKTPQKNISENQVSASWGGQVTSQALIALAVFLALLIVYLAFRYEWKMAVGAIVALAHDLLIAAGIYSLVGFEVTPNTVIGLLTILGFSLYDTVVVFDKVAENTKGILGGSRYSYSEAANLAINQTLMRSINTSIIALLPVAGLLFIGAGLLGAGTLKDLGLVLFIGMMAGAYSSIFLAAPITAELKEREPRYKALAKRVAARRAAATGAPKPAATSKSTVTVTKGGSVDADVDGDDDGETVGAGASKASGASSTTSRPAQRKRPGGRPGRPSGSKRRR</sequence>
<keyword evidence="7 9" id="KW-0811">Translocation</keyword>
<comment type="caution">
    <text evidence="12">The sequence shown here is derived from an EMBL/GenBank/DDBJ whole genome shotgun (WGS) entry which is preliminary data.</text>
</comment>
<name>A0ABN2G435_9ACTN</name>
<comment type="subunit">
    <text evidence="9">Forms a complex with SecD. Part of the essential Sec protein translocation apparatus which comprises SecA, SecYEG and auxiliary proteins SecDF. Other proteins may also be involved.</text>
</comment>
<evidence type="ECO:0000256" key="6">
    <source>
        <dbReference type="ARBA" id="ARBA00022989"/>
    </source>
</evidence>
<keyword evidence="2 9" id="KW-0813">Transport</keyword>
<dbReference type="Gene3D" id="1.20.1640.10">
    <property type="entry name" value="Multidrug efflux transporter AcrB transmembrane domain"/>
    <property type="match status" value="1"/>
</dbReference>
<comment type="function">
    <text evidence="9">Part of the Sec protein translocase complex. Interacts with the SecYEG preprotein conducting channel. SecDF uses the proton motive force (PMF) to complete protein translocation after the ATP-dependent function of SecA.</text>
</comment>
<evidence type="ECO:0000256" key="5">
    <source>
        <dbReference type="ARBA" id="ARBA00022927"/>
    </source>
</evidence>
<keyword evidence="8 9" id="KW-0472">Membrane</keyword>
<evidence type="ECO:0000259" key="11">
    <source>
        <dbReference type="Pfam" id="PF02355"/>
    </source>
</evidence>
<keyword evidence="6 9" id="KW-1133">Transmembrane helix</keyword>
<dbReference type="HAMAP" id="MF_01464_B">
    <property type="entry name" value="SecF_B"/>
    <property type="match status" value="1"/>
</dbReference>
<dbReference type="NCBIfam" id="TIGR00966">
    <property type="entry name" value="transloc_SecF"/>
    <property type="match status" value="1"/>
</dbReference>
<dbReference type="Pfam" id="PF07549">
    <property type="entry name" value="Sec_GG"/>
    <property type="match status" value="1"/>
</dbReference>
<dbReference type="PANTHER" id="PTHR30081">
    <property type="entry name" value="PROTEIN-EXPORT MEMBRANE PROTEIN SEC"/>
    <property type="match status" value="1"/>
</dbReference>
<evidence type="ECO:0000256" key="9">
    <source>
        <dbReference type="HAMAP-Rule" id="MF_01464"/>
    </source>
</evidence>
<feature type="transmembrane region" description="Helical" evidence="9">
    <location>
        <begin position="258"/>
        <end position="277"/>
    </location>
</feature>
<comment type="similarity">
    <text evidence="9">Belongs to the SecD/SecF family. SecF subfamily.</text>
</comment>
<comment type="subcellular location">
    <subcellularLocation>
        <location evidence="1 9">Cell membrane</location>
        <topology evidence="1 9">Multi-pass membrane protein</topology>
    </subcellularLocation>
</comment>
<feature type="compositionally biased region" description="Acidic residues" evidence="10">
    <location>
        <begin position="354"/>
        <end position="363"/>
    </location>
</feature>
<dbReference type="InterPro" id="IPR055344">
    <property type="entry name" value="SecD_SecF_C_bact"/>
</dbReference>
<feature type="compositionally biased region" description="Low complexity" evidence="10">
    <location>
        <begin position="364"/>
        <end position="380"/>
    </location>
</feature>
<dbReference type="InterPro" id="IPR048634">
    <property type="entry name" value="SecD_SecF_C"/>
</dbReference>
<evidence type="ECO:0000256" key="2">
    <source>
        <dbReference type="ARBA" id="ARBA00022448"/>
    </source>
</evidence>
<evidence type="ECO:0000256" key="8">
    <source>
        <dbReference type="ARBA" id="ARBA00023136"/>
    </source>
</evidence>
<dbReference type="InterPro" id="IPR022646">
    <property type="entry name" value="SecD/SecF_CS"/>
</dbReference>
<feature type="compositionally biased region" description="Polar residues" evidence="10">
    <location>
        <begin position="339"/>
        <end position="348"/>
    </location>
</feature>
<feature type="domain" description="Protein export membrane protein SecD/SecF C-terminal" evidence="11">
    <location>
        <begin position="123"/>
        <end position="311"/>
    </location>
</feature>
<evidence type="ECO:0000256" key="3">
    <source>
        <dbReference type="ARBA" id="ARBA00022475"/>
    </source>
</evidence>
<proteinExistence type="inferred from homology"/>
<dbReference type="InterPro" id="IPR022645">
    <property type="entry name" value="SecD/SecF_bac"/>
</dbReference>
<dbReference type="PANTHER" id="PTHR30081:SF8">
    <property type="entry name" value="PROTEIN TRANSLOCASE SUBUNIT SECF"/>
    <property type="match status" value="1"/>
</dbReference>
<dbReference type="NCBIfam" id="TIGR00916">
    <property type="entry name" value="2A0604s01"/>
    <property type="match status" value="1"/>
</dbReference>
<evidence type="ECO:0000256" key="7">
    <source>
        <dbReference type="ARBA" id="ARBA00023010"/>
    </source>
</evidence>
<dbReference type="EMBL" id="BAAANY010000005">
    <property type="protein sequence ID" value="GAA1665043.1"/>
    <property type="molecule type" value="Genomic_DNA"/>
</dbReference>
<gene>
    <name evidence="9 12" type="primary">secF</name>
    <name evidence="12" type="ORF">GCM10009765_13260</name>
</gene>
<evidence type="ECO:0000313" key="13">
    <source>
        <dbReference type="Proteomes" id="UP001500618"/>
    </source>
</evidence>
<keyword evidence="4 9" id="KW-0812">Transmembrane</keyword>
<accession>A0ABN2G435</accession>
<dbReference type="Pfam" id="PF02355">
    <property type="entry name" value="SecD_SecF_C"/>
    <property type="match status" value="1"/>
</dbReference>
<evidence type="ECO:0000256" key="4">
    <source>
        <dbReference type="ARBA" id="ARBA00022692"/>
    </source>
</evidence>
<keyword evidence="5 9" id="KW-0653">Protein transport</keyword>
<keyword evidence="3 9" id="KW-1003">Cell membrane</keyword>
<feature type="region of interest" description="Disordered" evidence="10">
    <location>
        <begin position="330"/>
        <end position="402"/>
    </location>
</feature>
<dbReference type="PRINTS" id="PR01755">
    <property type="entry name" value="SECFTRNLCASE"/>
</dbReference>
<feature type="transmembrane region" description="Helical" evidence="9">
    <location>
        <begin position="201"/>
        <end position="220"/>
    </location>
</feature>
<organism evidence="12 13">
    <name type="scientific">Fodinicola feengrottensis</name>
    <dbReference type="NCBI Taxonomy" id="435914"/>
    <lineage>
        <taxon>Bacteria</taxon>
        <taxon>Bacillati</taxon>
        <taxon>Actinomycetota</taxon>
        <taxon>Actinomycetes</taxon>
        <taxon>Mycobacteriales</taxon>
        <taxon>Fodinicola</taxon>
    </lineage>
</organism>
<dbReference type="InterPro" id="IPR005665">
    <property type="entry name" value="SecF_bac"/>
</dbReference>
<dbReference type="Proteomes" id="UP001500618">
    <property type="component" value="Unassembled WGS sequence"/>
</dbReference>
<dbReference type="RefSeq" id="WP_344308088.1">
    <property type="nucleotide sequence ID" value="NZ_BAAANY010000005.1"/>
</dbReference>
<feature type="transmembrane region" description="Helical" evidence="9">
    <location>
        <begin position="283"/>
        <end position="307"/>
    </location>
</feature>
<evidence type="ECO:0000256" key="10">
    <source>
        <dbReference type="SAM" id="MobiDB-lite"/>
    </source>
</evidence>
<keyword evidence="13" id="KW-1185">Reference proteome</keyword>
<dbReference type="InterPro" id="IPR022813">
    <property type="entry name" value="SecD/SecF_arch_bac"/>
</dbReference>
<feature type="transmembrane region" description="Helical" evidence="9">
    <location>
        <begin position="24"/>
        <end position="44"/>
    </location>
</feature>